<dbReference type="Proteomes" id="UP001596223">
    <property type="component" value="Unassembled WGS sequence"/>
</dbReference>
<keyword evidence="2" id="KW-1185">Reference proteome</keyword>
<dbReference type="RefSeq" id="WP_378600668.1">
    <property type="nucleotide sequence ID" value="NZ_JBHSQN010000002.1"/>
</dbReference>
<evidence type="ECO:0000313" key="2">
    <source>
        <dbReference type="Proteomes" id="UP001596223"/>
    </source>
</evidence>
<proteinExistence type="predicted"/>
<dbReference type="EMBL" id="JBHSQN010000002">
    <property type="protein sequence ID" value="MFC6010574.1"/>
    <property type="molecule type" value="Genomic_DNA"/>
</dbReference>
<organism evidence="1 2">
    <name type="scientific">Nocardia lasii</name>
    <dbReference type="NCBI Taxonomy" id="1616107"/>
    <lineage>
        <taxon>Bacteria</taxon>
        <taxon>Bacillati</taxon>
        <taxon>Actinomycetota</taxon>
        <taxon>Actinomycetes</taxon>
        <taxon>Mycobacteriales</taxon>
        <taxon>Nocardiaceae</taxon>
        <taxon>Nocardia</taxon>
    </lineage>
</organism>
<accession>A0ABW1JMF9</accession>
<name>A0ABW1JMF9_9NOCA</name>
<evidence type="ECO:0000313" key="1">
    <source>
        <dbReference type="EMBL" id="MFC6010574.1"/>
    </source>
</evidence>
<sequence>MAIFRSDSVISSDRTPERATLGGDGHWRLSWLPEHALTVDQAMAGLRLDEIVSDPGSVHDRMAVAEATSCADRIGILFELAVIRLWKRTIATLTLCGVVVMLRRRTGWVSAL</sequence>
<protein>
    <submittedName>
        <fullName evidence="1">Uncharacterized protein</fullName>
    </submittedName>
</protein>
<comment type="caution">
    <text evidence="1">The sequence shown here is derived from an EMBL/GenBank/DDBJ whole genome shotgun (WGS) entry which is preliminary data.</text>
</comment>
<reference evidence="2" key="1">
    <citation type="journal article" date="2019" name="Int. J. Syst. Evol. Microbiol.">
        <title>The Global Catalogue of Microorganisms (GCM) 10K type strain sequencing project: providing services to taxonomists for standard genome sequencing and annotation.</title>
        <authorList>
            <consortium name="The Broad Institute Genomics Platform"/>
            <consortium name="The Broad Institute Genome Sequencing Center for Infectious Disease"/>
            <person name="Wu L."/>
            <person name="Ma J."/>
        </authorList>
    </citation>
    <scope>NUCLEOTIDE SEQUENCE [LARGE SCALE GENOMIC DNA]</scope>
    <source>
        <strain evidence="2">CCUG 36956</strain>
    </source>
</reference>
<gene>
    <name evidence="1" type="ORF">ACFP3H_05885</name>
</gene>